<dbReference type="InterPro" id="IPR018858">
    <property type="entry name" value="DUF2458"/>
</dbReference>
<dbReference type="AlphaFoldDB" id="A0A6A6J5D5"/>
<feature type="non-terminal residue" evidence="2">
    <location>
        <position position="190"/>
    </location>
</feature>
<dbReference type="OrthoDB" id="5363415at2759"/>
<evidence type="ECO:0000313" key="2">
    <source>
        <dbReference type="EMBL" id="KAF2271791.1"/>
    </source>
</evidence>
<keyword evidence="3" id="KW-1185">Reference proteome</keyword>
<proteinExistence type="predicted"/>
<dbReference type="EMBL" id="ML986532">
    <property type="protein sequence ID" value="KAF2271791.1"/>
    <property type="molecule type" value="Genomic_DNA"/>
</dbReference>
<feature type="region of interest" description="Disordered" evidence="1">
    <location>
        <begin position="145"/>
        <end position="166"/>
    </location>
</feature>
<dbReference type="Proteomes" id="UP000800097">
    <property type="component" value="Unassembled WGS sequence"/>
</dbReference>
<evidence type="ECO:0000313" key="3">
    <source>
        <dbReference type="Proteomes" id="UP000800097"/>
    </source>
</evidence>
<organism evidence="2 3">
    <name type="scientific">Westerdykella ornata</name>
    <dbReference type="NCBI Taxonomy" id="318751"/>
    <lineage>
        <taxon>Eukaryota</taxon>
        <taxon>Fungi</taxon>
        <taxon>Dikarya</taxon>
        <taxon>Ascomycota</taxon>
        <taxon>Pezizomycotina</taxon>
        <taxon>Dothideomycetes</taxon>
        <taxon>Pleosporomycetidae</taxon>
        <taxon>Pleosporales</taxon>
        <taxon>Sporormiaceae</taxon>
        <taxon>Westerdykella</taxon>
    </lineage>
</organism>
<protein>
    <submittedName>
        <fullName evidence="2">Uncharacterized protein</fullName>
    </submittedName>
</protein>
<evidence type="ECO:0000256" key="1">
    <source>
        <dbReference type="SAM" id="MobiDB-lite"/>
    </source>
</evidence>
<feature type="non-terminal residue" evidence="2">
    <location>
        <position position="1"/>
    </location>
</feature>
<accession>A0A6A6J5D5</accession>
<reference evidence="2" key="1">
    <citation type="journal article" date="2020" name="Stud. Mycol.">
        <title>101 Dothideomycetes genomes: a test case for predicting lifestyles and emergence of pathogens.</title>
        <authorList>
            <person name="Haridas S."/>
            <person name="Albert R."/>
            <person name="Binder M."/>
            <person name="Bloem J."/>
            <person name="Labutti K."/>
            <person name="Salamov A."/>
            <person name="Andreopoulos B."/>
            <person name="Baker S."/>
            <person name="Barry K."/>
            <person name="Bills G."/>
            <person name="Bluhm B."/>
            <person name="Cannon C."/>
            <person name="Castanera R."/>
            <person name="Culley D."/>
            <person name="Daum C."/>
            <person name="Ezra D."/>
            <person name="Gonzalez J."/>
            <person name="Henrissat B."/>
            <person name="Kuo A."/>
            <person name="Liang C."/>
            <person name="Lipzen A."/>
            <person name="Lutzoni F."/>
            <person name="Magnuson J."/>
            <person name="Mondo S."/>
            <person name="Nolan M."/>
            <person name="Ohm R."/>
            <person name="Pangilinan J."/>
            <person name="Park H.-J."/>
            <person name="Ramirez L."/>
            <person name="Alfaro M."/>
            <person name="Sun H."/>
            <person name="Tritt A."/>
            <person name="Yoshinaga Y."/>
            <person name="Zwiers L.-H."/>
            <person name="Turgeon B."/>
            <person name="Goodwin S."/>
            <person name="Spatafora J."/>
            <person name="Crous P."/>
            <person name="Grigoriev I."/>
        </authorList>
    </citation>
    <scope>NUCLEOTIDE SEQUENCE</scope>
    <source>
        <strain evidence="2">CBS 379.55</strain>
    </source>
</reference>
<name>A0A6A6J5D5_WESOR</name>
<dbReference type="Pfam" id="PF10454">
    <property type="entry name" value="DUF2458"/>
    <property type="match status" value="1"/>
</dbReference>
<gene>
    <name evidence="2" type="ORF">EI97DRAFT_348893</name>
</gene>
<dbReference type="GeneID" id="54547991"/>
<sequence>PHPQHRPTGPTVHPSTITEWKHGLRCLNKLAAQNPHFETSIQKLIKDQERNVKDWDNGRQRLIAEQRAKRENELSQRAAINLPGLLDNAPLLRTPERDQEELNEYYQKVYRACRQMSESHKKELQRLGVPFFCLRFDLLRADDTKTVSSPHEDDEQEKEVSASSDGTITESELLVLQKKMLNHLMELYGD</sequence>
<dbReference type="RefSeq" id="XP_033649330.1">
    <property type="nucleotide sequence ID" value="XM_033794816.1"/>
</dbReference>